<evidence type="ECO:0000313" key="1">
    <source>
        <dbReference type="EMBL" id="KIJ40965.1"/>
    </source>
</evidence>
<sequence length="64" mass="7260">MTLSIKEVHNRKSDYFRGAVWAVLEAFRETDMDSVLSLTGGKPEIFEELITAFLAMDYAMVTLT</sequence>
<organism evidence="1 2">
    <name type="scientific">Sphaerobolus stellatus (strain SS14)</name>
    <dbReference type="NCBI Taxonomy" id="990650"/>
    <lineage>
        <taxon>Eukaryota</taxon>
        <taxon>Fungi</taxon>
        <taxon>Dikarya</taxon>
        <taxon>Basidiomycota</taxon>
        <taxon>Agaricomycotina</taxon>
        <taxon>Agaricomycetes</taxon>
        <taxon>Phallomycetidae</taxon>
        <taxon>Geastrales</taxon>
        <taxon>Sphaerobolaceae</taxon>
        <taxon>Sphaerobolus</taxon>
    </lineage>
</organism>
<dbReference type="HOGENOM" id="CLU_2869105_0_0_1"/>
<accession>A0A0C9VRM7</accession>
<name>A0A0C9VRM7_SPHS4</name>
<gene>
    <name evidence="1" type="ORF">M422DRAFT_256142</name>
</gene>
<keyword evidence="2" id="KW-1185">Reference proteome</keyword>
<reference evidence="1 2" key="1">
    <citation type="submission" date="2014-06" db="EMBL/GenBank/DDBJ databases">
        <title>Evolutionary Origins and Diversification of the Mycorrhizal Mutualists.</title>
        <authorList>
            <consortium name="DOE Joint Genome Institute"/>
            <consortium name="Mycorrhizal Genomics Consortium"/>
            <person name="Kohler A."/>
            <person name="Kuo A."/>
            <person name="Nagy L.G."/>
            <person name="Floudas D."/>
            <person name="Copeland A."/>
            <person name="Barry K.W."/>
            <person name="Cichocki N."/>
            <person name="Veneault-Fourrey C."/>
            <person name="LaButti K."/>
            <person name="Lindquist E.A."/>
            <person name="Lipzen A."/>
            <person name="Lundell T."/>
            <person name="Morin E."/>
            <person name="Murat C."/>
            <person name="Riley R."/>
            <person name="Ohm R."/>
            <person name="Sun H."/>
            <person name="Tunlid A."/>
            <person name="Henrissat B."/>
            <person name="Grigoriev I.V."/>
            <person name="Hibbett D.S."/>
            <person name="Martin F."/>
        </authorList>
    </citation>
    <scope>NUCLEOTIDE SEQUENCE [LARGE SCALE GENOMIC DNA]</scope>
    <source>
        <strain evidence="1 2">SS14</strain>
    </source>
</reference>
<dbReference type="Proteomes" id="UP000054279">
    <property type="component" value="Unassembled WGS sequence"/>
</dbReference>
<evidence type="ECO:0000313" key="2">
    <source>
        <dbReference type="Proteomes" id="UP000054279"/>
    </source>
</evidence>
<proteinExistence type="predicted"/>
<dbReference type="EMBL" id="KN837140">
    <property type="protein sequence ID" value="KIJ40965.1"/>
    <property type="molecule type" value="Genomic_DNA"/>
</dbReference>
<protein>
    <submittedName>
        <fullName evidence="1">Uncharacterized protein</fullName>
    </submittedName>
</protein>
<dbReference type="AlphaFoldDB" id="A0A0C9VRM7"/>